<gene>
    <name evidence="1" type="ORF">NK662_13935</name>
</gene>
<protein>
    <submittedName>
        <fullName evidence="1">DUF3920 family protein</fullName>
    </submittedName>
</protein>
<comment type="caution">
    <text evidence="1">The sequence shown here is derived from an EMBL/GenBank/DDBJ whole genome shotgun (WGS) entry which is preliminary data.</text>
</comment>
<organism evidence="1 2">
    <name type="scientific">Ectobacillus ponti</name>
    <dbReference type="NCBI Taxonomy" id="2961894"/>
    <lineage>
        <taxon>Bacteria</taxon>
        <taxon>Bacillati</taxon>
        <taxon>Bacillota</taxon>
        <taxon>Bacilli</taxon>
        <taxon>Bacillales</taxon>
        <taxon>Bacillaceae</taxon>
        <taxon>Ectobacillus</taxon>
    </lineage>
</organism>
<dbReference type="AlphaFoldDB" id="A0AA41X636"/>
<keyword evidence="2" id="KW-1185">Reference proteome</keyword>
<evidence type="ECO:0000313" key="1">
    <source>
        <dbReference type="EMBL" id="MCP8969629.1"/>
    </source>
</evidence>
<dbReference type="InterPro" id="IPR025033">
    <property type="entry name" value="DUF3920"/>
</dbReference>
<proteinExistence type="predicted"/>
<dbReference type="Proteomes" id="UP001156102">
    <property type="component" value="Unassembled WGS sequence"/>
</dbReference>
<reference evidence="1" key="1">
    <citation type="submission" date="2022-07" db="EMBL/GenBank/DDBJ databases">
        <authorList>
            <person name="Li W.-J."/>
            <person name="Deng Q.-Q."/>
        </authorList>
    </citation>
    <scope>NUCLEOTIDE SEQUENCE</scope>
    <source>
        <strain evidence="1">SYSU M60031</strain>
    </source>
</reference>
<accession>A0AA41X636</accession>
<dbReference type="EMBL" id="JANCLT010000007">
    <property type="protein sequence ID" value="MCP8969629.1"/>
    <property type="molecule type" value="Genomic_DNA"/>
</dbReference>
<sequence>MQLPGVQQQDGSWYVLDEEFPWDVRDVKRDIFSLVPYRDTTVLFCDTCEANRVLSGLGEEEEEFLFPLAGLYHKERRLIFVFMWEEYEQMLETVLHELRHDMQYEQQEKKAFFHQEKDRHYEERWIEQDARMFARLKIQEFLDRA</sequence>
<evidence type="ECO:0000313" key="2">
    <source>
        <dbReference type="Proteomes" id="UP001156102"/>
    </source>
</evidence>
<dbReference type="Pfam" id="PF13058">
    <property type="entry name" value="DUF3920"/>
    <property type="match status" value="1"/>
</dbReference>
<name>A0AA41X636_9BACI</name>